<comment type="catalytic activity">
    <reaction evidence="2">
        <text>L-homoserine + succinyl-CoA = O-succinyl-L-homoserine + CoA</text>
        <dbReference type="Rhea" id="RHEA:22008"/>
        <dbReference type="ChEBI" id="CHEBI:57287"/>
        <dbReference type="ChEBI" id="CHEBI:57292"/>
        <dbReference type="ChEBI" id="CHEBI:57476"/>
        <dbReference type="ChEBI" id="CHEBI:57661"/>
        <dbReference type="EC" id="2.3.1.46"/>
    </reaction>
</comment>
<feature type="site" description="Important for acyl-CoA specificity" evidence="2">
    <location>
        <position position="318"/>
    </location>
</feature>
<dbReference type="InterPro" id="IPR029058">
    <property type="entry name" value="AB_hydrolase_fold"/>
</dbReference>
<evidence type="ECO:0000313" key="4">
    <source>
        <dbReference type="EMBL" id="MDM5147639.1"/>
    </source>
</evidence>
<feature type="domain" description="AB hydrolase-1" evidence="3">
    <location>
        <begin position="46"/>
        <end position="352"/>
    </location>
</feature>
<keyword evidence="2" id="KW-0028">Amino-acid biosynthesis</keyword>
<keyword evidence="2" id="KW-0963">Cytoplasm</keyword>
<feature type="active site" evidence="2">
    <location>
        <position position="316"/>
    </location>
</feature>
<reference evidence="4" key="1">
    <citation type="submission" date="2022-08" db="EMBL/GenBank/DDBJ databases">
        <authorList>
            <person name="Dzunkova M."/>
            <person name="La Clair J."/>
            <person name="Tyml T."/>
            <person name="Doud D."/>
            <person name="Schulz F."/>
            <person name="Piquer S."/>
            <person name="Porcel Sanchis D."/>
            <person name="Osborn A."/>
            <person name="Robinson D."/>
            <person name="Louie K.B."/>
            <person name="Bowen B.P."/>
            <person name="Bowers R."/>
            <person name="Lee J."/>
            <person name="Arnau Llombart V."/>
            <person name="Diaz Villanueva W."/>
            <person name="Gosliner T."/>
            <person name="Northen T."/>
            <person name="Cheng J.-F."/>
            <person name="Burkart M.D."/>
            <person name="Woyke T."/>
        </authorList>
    </citation>
    <scope>NUCLEOTIDE SEQUENCE</scope>
    <source>
        <strain evidence="4">Df01</strain>
    </source>
</reference>
<keyword evidence="5" id="KW-1185">Reference proteome</keyword>
<feature type="binding site" evidence="2">
    <location>
        <position position="221"/>
    </location>
    <ligand>
        <name>substrate</name>
    </ligand>
</feature>
<comment type="function">
    <text evidence="2">Transfers a succinyl group from succinyl-CoA to L-homoserine, forming succinyl-L-homoserine.</text>
</comment>
<evidence type="ECO:0000313" key="5">
    <source>
        <dbReference type="Proteomes" id="UP001168167"/>
    </source>
</evidence>
<proteinExistence type="inferred from homology"/>
<dbReference type="SUPFAM" id="SSF53474">
    <property type="entry name" value="alpha/beta-Hydrolases"/>
    <property type="match status" value="1"/>
</dbReference>
<comment type="subunit">
    <text evidence="2">Homodimer.</text>
</comment>
<dbReference type="PANTHER" id="PTHR32268:SF11">
    <property type="entry name" value="HOMOSERINE O-ACETYLTRANSFERASE"/>
    <property type="match status" value="1"/>
</dbReference>
<feature type="active site" evidence="2">
    <location>
        <position position="349"/>
    </location>
</feature>
<comment type="subcellular location">
    <subcellularLocation>
        <location evidence="2">Cytoplasm</location>
    </subcellularLocation>
</comment>
<feature type="binding site" evidence="2">
    <location>
        <position position="350"/>
    </location>
    <ligand>
        <name>substrate</name>
    </ligand>
</feature>
<keyword evidence="2 4" id="KW-0012">Acyltransferase</keyword>
<evidence type="ECO:0000256" key="1">
    <source>
        <dbReference type="ARBA" id="ARBA00022679"/>
    </source>
</evidence>
<dbReference type="InterPro" id="IPR000073">
    <property type="entry name" value="AB_hydrolase_1"/>
</dbReference>
<dbReference type="Proteomes" id="UP001168167">
    <property type="component" value="Unassembled WGS sequence"/>
</dbReference>
<gene>
    <name evidence="2" type="primary">metXS</name>
    <name evidence="4" type="ORF">NQX30_04550</name>
</gene>
<dbReference type="HAMAP" id="MF_00296">
    <property type="entry name" value="MetX_acyltransf"/>
    <property type="match status" value="1"/>
</dbReference>
<dbReference type="NCBIfam" id="TIGR01392">
    <property type="entry name" value="homoserO_Ac_trn"/>
    <property type="match status" value="1"/>
</dbReference>
<dbReference type="PANTHER" id="PTHR32268">
    <property type="entry name" value="HOMOSERINE O-ACETYLTRANSFERASE"/>
    <property type="match status" value="1"/>
</dbReference>
<dbReference type="GO" id="GO:0004414">
    <property type="term" value="F:homoserine O-acetyltransferase activity"/>
    <property type="evidence" value="ECO:0007669"/>
    <property type="project" value="UniProtKB-EC"/>
</dbReference>
<comment type="caution">
    <text evidence="2">Lacks conserved residue(s) required for the propagation of feature annotation.</text>
</comment>
<keyword evidence="1 2" id="KW-0808">Transferase</keyword>
<dbReference type="Gene3D" id="3.40.50.1820">
    <property type="entry name" value="alpha/beta hydrolase"/>
    <property type="match status" value="1"/>
</dbReference>
<dbReference type="Pfam" id="PF00561">
    <property type="entry name" value="Abhydrolase_1"/>
    <property type="match status" value="1"/>
</dbReference>
<dbReference type="Gene3D" id="1.10.1740.110">
    <property type="match status" value="1"/>
</dbReference>
<dbReference type="EC" id="2.3.1.46" evidence="2"/>
<dbReference type="PIRSF" id="PIRSF000443">
    <property type="entry name" value="Homoser_Ac_trans"/>
    <property type="match status" value="1"/>
</dbReference>
<sequence length="371" mass="41195">MVSVGAIERQTMVFDEPLELSSGIKLPHWQLSYETYGVANSQMSNAVLVCHALSGSQHAAGWYVDNPKDVGWWDNFIGPGKPLDTDRFFVISSNNLGGCHGSTGPLSPHPDDGEPYGGRFPVVTVEDWVHSQKRLAERLGINRFAAVVGGSLGGMQALRWAMDYPDCLQAAVIIAAAAKLTALNIGFNDVARQAIMSDPDFCEGNYYACEKQPQGGLRLARMLAHLTYLSDAHMAARFGRERREAETAYNYDIEFQVESYLRYQGSKFSDCFDANTYLLMTRALDYFDPAASRDNNLTHALAPITAKLLLLSFSSDWRFSPKCSEEITQALLQAKKRVSYIEIESQEGHDSFLLENSDYHRAVSAFMTTLA</sequence>
<dbReference type="NCBIfam" id="NF001209">
    <property type="entry name" value="PRK00175.1"/>
    <property type="match status" value="1"/>
</dbReference>
<reference evidence="4" key="2">
    <citation type="journal article" date="2023" name="Microbiome">
        <title>Synthase-selected sorting approach identifies a beta-lactone synthase in a nudibranch symbiotic bacterium.</title>
        <authorList>
            <person name="Dzunkova M."/>
            <person name="La Clair J.J."/>
            <person name="Tyml T."/>
            <person name="Doud D."/>
            <person name="Schulz F."/>
            <person name="Piquer-Esteban S."/>
            <person name="Porcel Sanchis D."/>
            <person name="Osborn A."/>
            <person name="Robinson D."/>
            <person name="Louie K.B."/>
            <person name="Bowen B.P."/>
            <person name="Bowers R.M."/>
            <person name="Lee J."/>
            <person name="Arnau V."/>
            <person name="Diaz-Villanueva W."/>
            <person name="Stepanauskas R."/>
            <person name="Gosliner T."/>
            <person name="Date S.V."/>
            <person name="Northen T.R."/>
            <person name="Cheng J.F."/>
            <person name="Burkart M.D."/>
            <person name="Woyke T."/>
        </authorList>
    </citation>
    <scope>NUCLEOTIDE SEQUENCE</scope>
    <source>
        <strain evidence="4">Df01</strain>
    </source>
</reference>
<comment type="similarity">
    <text evidence="2">Belongs to the AB hydrolase superfamily. MetX family.</text>
</comment>
<accession>A0ABT7QLR4</accession>
<organism evidence="4 5">
    <name type="scientific">Candidatus Doriopsillibacter californiensis</name>
    <dbReference type="NCBI Taxonomy" id="2970740"/>
    <lineage>
        <taxon>Bacteria</taxon>
        <taxon>Pseudomonadati</taxon>
        <taxon>Pseudomonadota</taxon>
        <taxon>Gammaproteobacteria</taxon>
        <taxon>Candidatus Tethybacterales</taxon>
        <taxon>Candidatus Persebacteraceae</taxon>
        <taxon>Candidatus Doriopsillibacter</taxon>
    </lineage>
</organism>
<protein>
    <recommendedName>
        <fullName evidence="2">Homoserine O-succinyltransferase</fullName>
        <shortName evidence="2">HST</shortName>
        <ecNumber evidence="2">2.3.1.46</ecNumber>
    </recommendedName>
    <alternativeName>
        <fullName evidence="2">Homoserine transsuccinylase</fullName>
        <shortName evidence="2">HTS</shortName>
    </alternativeName>
</protein>
<evidence type="ECO:0000259" key="3">
    <source>
        <dbReference type="Pfam" id="PF00561"/>
    </source>
</evidence>
<feature type="active site" description="Nucleophile" evidence="2">
    <location>
        <position position="151"/>
    </location>
</feature>
<comment type="caution">
    <text evidence="4">The sequence shown here is derived from an EMBL/GenBank/DDBJ whole genome shotgun (WGS) entry which is preliminary data.</text>
</comment>
<evidence type="ECO:0000256" key="2">
    <source>
        <dbReference type="HAMAP-Rule" id="MF_00296"/>
    </source>
</evidence>
<keyword evidence="2" id="KW-0486">Methionine biosynthesis</keyword>
<comment type="pathway">
    <text evidence="2">Amino-acid biosynthesis; L-methionine biosynthesis via de novo pathway; O-succinyl-L-homoserine from L-homoserine: step 1/1.</text>
</comment>
<name>A0ABT7QLR4_9GAMM</name>
<dbReference type="InterPro" id="IPR008220">
    <property type="entry name" value="HAT_MetX-like"/>
</dbReference>
<dbReference type="EMBL" id="JANQAO010000003">
    <property type="protein sequence ID" value="MDM5147639.1"/>
    <property type="molecule type" value="Genomic_DNA"/>
</dbReference>